<dbReference type="SUPFAM" id="SSF51735">
    <property type="entry name" value="NAD(P)-binding Rossmann-fold domains"/>
    <property type="match status" value="1"/>
</dbReference>
<dbReference type="InterPro" id="IPR050259">
    <property type="entry name" value="SDR"/>
</dbReference>
<gene>
    <name evidence="3" type="ORF">GCM10011399_31350</name>
</gene>
<protein>
    <submittedName>
        <fullName evidence="3">3-oxoacyl-ACP reductase</fullName>
    </submittedName>
</protein>
<dbReference type="PANTHER" id="PTHR42879:SF6">
    <property type="entry name" value="NADPH-DEPENDENT REDUCTASE BACG"/>
    <property type="match status" value="1"/>
</dbReference>
<sequence length="266" mass="27804">MTMDLHLDGSLVLVTASTGGIGKDIAASLAREGARVIVNGRTVETVDEAIDDLRTRVVGGRFERLVADNGTAEGTIETVSRFPEIDILVNNLGVYGAVDFFDITDDAWQRMFEVNVMSGVRLSRHYLAGMLSKNSGRLIFIASEAAVTPSAEMVHYSASKTMVLGVSRGIAELTKGTAVTSNAIVAGPTKTAGAVSFIGQVYSGIPYAEAEAQFMGLGAARGTSLIGRLIEPGEIGSFVAYVSSPLAAAINGAALRIEGGIVRSVF</sequence>
<evidence type="ECO:0000313" key="3">
    <source>
        <dbReference type="EMBL" id="GGF36155.1"/>
    </source>
</evidence>
<dbReference type="PRINTS" id="PR00080">
    <property type="entry name" value="SDRFAMILY"/>
</dbReference>
<reference evidence="3 4" key="1">
    <citation type="journal article" date="2014" name="Int. J. Syst. Evol. Microbiol.">
        <title>Complete genome sequence of Corynebacterium casei LMG S-19264T (=DSM 44701T), isolated from a smear-ripened cheese.</title>
        <authorList>
            <consortium name="US DOE Joint Genome Institute (JGI-PGF)"/>
            <person name="Walter F."/>
            <person name="Albersmeier A."/>
            <person name="Kalinowski J."/>
            <person name="Ruckert C."/>
        </authorList>
    </citation>
    <scope>NUCLEOTIDE SEQUENCE [LARGE SCALE GENOMIC DNA]</scope>
    <source>
        <strain evidence="3 4">CGMCC 1.12976</strain>
    </source>
</reference>
<comment type="similarity">
    <text evidence="1 2">Belongs to the short-chain dehydrogenases/reductases (SDR) family.</text>
</comment>
<dbReference type="Proteomes" id="UP000598775">
    <property type="component" value="Unassembled WGS sequence"/>
</dbReference>
<evidence type="ECO:0000313" key="4">
    <source>
        <dbReference type="Proteomes" id="UP000598775"/>
    </source>
</evidence>
<dbReference type="PANTHER" id="PTHR42879">
    <property type="entry name" value="3-OXOACYL-(ACYL-CARRIER-PROTEIN) REDUCTASE"/>
    <property type="match status" value="1"/>
</dbReference>
<dbReference type="CDD" id="cd05233">
    <property type="entry name" value="SDR_c"/>
    <property type="match status" value="1"/>
</dbReference>
<dbReference type="Pfam" id="PF00106">
    <property type="entry name" value="adh_short"/>
    <property type="match status" value="1"/>
</dbReference>
<keyword evidence="4" id="KW-1185">Reference proteome</keyword>
<accession>A0A917BEH4</accession>
<dbReference type="InterPro" id="IPR002347">
    <property type="entry name" value="SDR_fam"/>
</dbReference>
<evidence type="ECO:0000256" key="1">
    <source>
        <dbReference type="ARBA" id="ARBA00006484"/>
    </source>
</evidence>
<dbReference type="EMBL" id="BMGP01000006">
    <property type="protein sequence ID" value="GGF36155.1"/>
    <property type="molecule type" value="Genomic_DNA"/>
</dbReference>
<organism evidence="3 4">
    <name type="scientific">Subtercola lobariae</name>
    <dbReference type="NCBI Taxonomy" id="1588641"/>
    <lineage>
        <taxon>Bacteria</taxon>
        <taxon>Bacillati</taxon>
        <taxon>Actinomycetota</taxon>
        <taxon>Actinomycetes</taxon>
        <taxon>Micrococcales</taxon>
        <taxon>Microbacteriaceae</taxon>
        <taxon>Subtercola</taxon>
    </lineage>
</organism>
<dbReference type="Gene3D" id="3.40.50.720">
    <property type="entry name" value="NAD(P)-binding Rossmann-like Domain"/>
    <property type="match status" value="1"/>
</dbReference>
<dbReference type="PRINTS" id="PR00081">
    <property type="entry name" value="GDHRDH"/>
</dbReference>
<name>A0A917BEH4_9MICO</name>
<proteinExistence type="inferred from homology"/>
<evidence type="ECO:0000256" key="2">
    <source>
        <dbReference type="RuleBase" id="RU000363"/>
    </source>
</evidence>
<dbReference type="InterPro" id="IPR036291">
    <property type="entry name" value="NAD(P)-bd_dom_sf"/>
</dbReference>
<dbReference type="AlphaFoldDB" id="A0A917BEH4"/>
<comment type="caution">
    <text evidence="3">The sequence shown here is derived from an EMBL/GenBank/DDBJ whole genome shotgun (WGS) entry which is preliminary data.</text>
</comment>